<evidence type="ECO:0000313" key="2">
    <source>
        <dbReference type="EMBL" id="EKC37790.1"/>
    </source>
</evidence>
<dbReference type="SUPFAM" id="SSF47576">
    <property type="entry name" value="Calponin-homology domain, CH-domain"/>
    <property type="match status" value="1"/>
</dbReference>
<dbReference type="InterPro" id="IPR001589">
    <property type="entry name" value="Actinin_actin-bd_CS"/>
</dbReference>
<sequence length="159" mass="17991">MASFSPDYYLRQYGSDQVPLSLGALQLEPADRAVLKIAGNVHRLLKMDTAMYRFRSESSSDEPPSPTAMAHYEQNRRKETDERDAVQKKTFTKWVNKHLLKCCPQKIIKIDKHRPSPCLATGGCGSGLILWDQLVNSMFDTINLNGRLACNQELIQTYG</sequence>
<proteinExistence type="predicted"/>
<dbReference type="PROSITE" id="PS00019">
    <property type="entry name" value="ACTININ_1"/>
    <property type="match status" value="1"/>
</dbReference>
<dbReference type="EMBL" id="JH816961">
    <property type="protein sequence ID" value="EKC37790.1"/>
    <property type="molecule type" value="Genomic_DNA"/>
</dbReference>
<dbReference type="AlphaFoldDB" id="K1R9C9"/>
<accession>K1R9C9</accession>
<feature type="region of interest" description="Disordered" evidence="1">
    <location>
        <begin position="55"/>
        <end position="85"/>
    </location>
</feature>
<reference evidence="2" key="1">
    <citation type="journal article" date="2012" name="Nature">
        <title>The oyster genome reveals stress adaptation and complexity of shell formation.</title>
        <authorList>
            <person name="Zhang G."/>
            <person name="Fang X."/>
            <person name="Guo X."/>
            <person name="Li L."/>
            <person name="Luo R."/>
            <person name="Xu F."/>
            <person name="Yang P."/>
            <person name="Zhang L."/>
            <person name="Wang X."/>
            <person name="Qi H."/>
            <person name="Xiong Z."/>
            <person name="Que H."/>
            <person name="Xie Y."/>
            <person name="Holland P.W."/>
            <person name="Paps J."/>
            <person name="Zhu Y."/>
            <person name="Wu F."/>
            <person name="Chen Y."/>
            <person name="Wang J."/>
            <person name="Peng C."/>
            <person name="Meng J."/>
            <person name="Yang L."/>
            <person name="Liu J."/>
            <person name="Wen B."/>
            <person name="Zhang N."/>
            <person name="Huang Z."/>
            <person name="Zhu Q."/>
            <person name="Feng Y."/>
            <person name="Mount A."/>
            <person name="Hedgecock D."/>
            <person name="Xu Z."/>
            <person name="Liu Y."/>
            <person name="Domazet-Loso T."/>
            <person name="Du Y."/>
            <person name="Sun X."/>
            <person name="Zhang S."/>
            <person name="Liu B."/>
            <person name="Cheng P."/>
            <person name="Jiang X."/>
            <person name="Li J."/>
            <person name="Fan D."/>
            <person name="Wang W."/>
            <person name="Fu W."/>
            <person name="Wang T."/>
            <person name="Wang B."/>
            <person name="Zhang J."/>
            <person name="Peng Z."/>
            <person name="Li Y."/>
            <person name="Li N."/>
            <person name="Wang J."/>
            <person name="Chen M."/>
            <person name="He Y."/>
            <person name="Tan F."/>
            <person name="Song X."/>
            <person name="Zheng Q."/>
            <person name="Huang R."/>
            <person name="Yang H."/>
            <person name="Du X."/>
            <person name="Chen L."/>
            <person name="Yang M."/>
            <person name="Gaffney P.M."/>
            <person name="Wang S."/>
            <person name="Luo L."/>
            <person name="She Z."/>
            <person name="Ming Y."/>
            <person name="Huang W."/>
            <person name="Zhang S."/>
            <person name="Huang B."/>
            <person name="Zhang Y."/>
            <person name="Qu T."/>
            <person name="Ni P."/>
            <person name="Miao G."/>
            <person name="Wang J."/>
            <person name="Wang Q."/>
            <person name="Steinberg C.E."/>
            <person name="Wang H."/>
            <person name="Li N."/>
            <person name="Qian L."/>
            <person name="Zhang G."/>
            <person name="Li Y."/>
            <person name="Yang H."/>
            <person name="Liu X."/>
            <person name="Wang J."/>
            <person name="Yin Y."/>
            <person name="Wang J."/>
        </authorList>
    </citation>
    <scope>NUCLEOTIDE SEQUENCE [LARGE SCALE GENOMIC DNA]</scope>
    <source>
        <strain evidence="2">05x7-T-G4-1.051#20</strain>
    </source>
</reference>
<protein>
    <submittedName>
        <fullName evidence="2">Uncharacterized protein</fullName>
    </submittedName>
</protein>
<gene>
    <name evidence="2" type="ORF">CGI_10023554</name>
</gene>
<dbReference type="HOGENOM" id="CLU_1662503_0_0_1"/>
<dbReference type="InParanoid" id="K1R9C9"/>
<dbReference type="InterPro" id="IPR036872">
    <property type="entry name" value="CH_dom_sf"/>
</dbReference>
<feature type="compositionally biased region" description="Basic and acidic residues" evidence="1">
    <location>
        <begin position="73"/>
        <end position="85"/>
    </location>
</feature>
<organism evidence="2">
    <name type="scientific">Magallana gigas</name>
    <name type="common">Pacific oyster</name>
    <name type="synonym">Crassostrea gigas</name>
    <dbReference type="NCBI Taxonomy" id="29159"/>
    <lineage>
        <taxon>Eukaryota</taxon>
        <taxon>Metazoa</taxon>
        <taxon>Spiralia</taxon>
        <taxon>Lophotrochozoa</taxon>
        <taxon>Mollusca</taxon>
        <taxon>Bivalvia</taxon>
        <taxon>Autobranchia</taxon>
        <taxon>Pteriomorphia</taxon>
        <taxon>Ostreida</taxon>
        <taxon>Ostreoidea</taxon>
        <taxon>Ostreidae</taxon>
        <taxon>Magallana</taxon>
    </lineage>
</organism>
<evidence type="ECO:0000256" key="1">
    <source>
        <dbReference type="SAM" id="MobiDB-lite"/>
    </source>
</evidence>
<name>K1R9C9_MAGGI</name>
<dbReference type="Gene3D" id="1.10.418.10">
    <property type="entry name" value="Calponin-like domain"/>
    <property type="match status" value="1"/>
</dbReference>